<dbReference type="PANTHER" id="PTHR30441:SF4">
    <property type="entry name" value="PROTEIN ASMA"/>
    <property type="match status" value="1"/>
</dbReference>
<evidence type="ECO:0000256" key="1">
    <source>
        <dbReference type="SAM" id="MobiDB-lite"/>
    </source>
</evidence>
<keyword evidence="2" id="KW-0812">Transmembrane</keyword>
<feature type="compositionally biased region" description="Basic and acidic residues" evidence="1">
    <location>
        <begin position="393"/>
        <end position="403"/>
    </location>
</feature>
<gene>
    <name evidence="4" type="ORF">PGX00_12500</name>
</gene>
<feature type="region of interest" description="Disordered" evidence="1">
    <location>
        <begin position="391"/>
        <end position="423"/>
    </location>
</feature>
<dbReference type="Pfam" id="PF05170">
    <property type="entry name" value="AsmA"/>
    <property type="match status" value="1"/>
</dbReference>
<keyword evidence="2" id="KW-0472">Membrane</keyword>
<dbReference type="PANTHER" id="PTHR30441">
    <property type="entry name" value="DUF748 DOMAIN-CONTAINING PROTEIN"/>
    <property type="match status" value="1"/>
</dbReference>
<feature type="domain" description="AsmA" evidence="3">
    <location>
        <begin position="1"/>
        <end position="603"/>
    </location>
</feature>
<organism evidence="4 5">
    <name type="scientific">Vibrio algarum</name>
    <dbReference type="NCBI Taxonomy" id="3020714"/>
    <lineage>
        <taxon>Bacteria</taxon>
        <taxon>Pseudomonadati</taxon>
        <taxon>Pseudomonadota</taxon>
        <taxon>Gammaproteobacteria</taxon>
        <taxon>Vibrionales</taxon>
        <taxon>Vibrionaceae</taxon>
        <taxon>Vibrio</taxon>
    </lineage>
</organism>
<evidence type="ECO:0000256" key="2">
    <source>
        <dbReference type="SAM" id="Phobius"/>
    </source>
</evidence>
<keyword evidence="2" id="KW-1133">Transmembrane helix</keyword>
<dbReference type="InterPro" id="IPR052894">
    <property type="entry name" value="AsmA-related"/>
</dbReference>
<evidence type="ECO:0000313" key="4">
    <source>
        <dbReference type="EMBL" id="MDB1124429.1"/>
    </source>
</evidence>
<dbReference type="Proteomes" id="UP001210678">
    <property type="component" value="Unassembled WGS sequence"/>
</dbReference>
<dbReference type="RefSeq" id="WP_272136901.1">
    <property type="nucleotide sequence ID" value="NZ_JAQLOI010000001.1"/>
</dbReference>
<accession>A0ABT4YSB9</accession>
<feature type="transmembrane region" description="Helical" evidence="2">
    <location>
        <begin position="5"/>
        <end position="26"/>
    </location>
</feature>
<feature type="region of interest" description="Disordered" evidence="1">
    <location>
        <begin position="131"/>
        <end position="161"/>
    </location>
</feature>
<proteinExistence type="predicted"/>
<comment type="caution">
    <text evidence="4">The sequence shown here is derived from an EMBL/GenBank/DDBJ whole genome shotgun (WGS) entry which is preliminary data.</text>
</comment>
<reference evidence="4 5" key="1">
    <citation type="submission" date="2023-01" db="EMBL/GenBank/DDBJ databases">
        <title>Vibrio sp. KJ40-1 sp.nov, isolated from marine algae.</title>
        <authorList>
            <person name="Butt M."/>
            <person name="Kim J.M.J."/>
            <person name="Jeon C.O.C."/>
        </authorList>
    </citation>
    <scope>NUCLEOTIDE SEQUENCE [LARGE SCALE GENOMIC DNA]</scope>
    <source>
        <strain evidence="4 5">KJ40-1</strain>
    </source>
</reference>
<name>A0ABT4YSB9_9VIBR</name>
<dbReference type="EMBL" id="JAQLOI010000001">
    <property type="protein sequence ID" value="MDB1124429.1"/>
    <property type="molecule type" value="Genomic_DNA"/>
</dbReference>
<feature type="compositionally biased region" description="Polar residues" evidence="1">
    <location>
        <begin position="131"/>
        <end position="147"/>
    </location>
</feature>
<protein>
    <submittedName>
        <fullName evidence="4">AsmA family protein</fullName>
    </submittedName>
</protein>
<evidence type="ECO:0000313" key="5">
    <source>
        <dbReference type="Proteomes" id="UP001210678"/>
    </source>
</evidence>
<sequence>MKKILLIIGIPVVVIVLAIAALLLFVNPNQFKPLIVEQTKKQTGMDLIIDGDISWQFFPSLGLSLGKTELKNPAGFKNENLLKIEGIGVDVSVMPMFSKELYIGNVSLDGAEIYLETKKDGSSNLDALTQTNKAEPTESTDSSKTASPNPPTSEPAPSEAQNSWTINLAGVSVTNASLEIQDDSTGSYTKLYDVGLTVSEFAFAQWTTVTFAAKGKNNQQNFATEGQAELKLMQDLATYELRNIVLDSSFSDPSTKISSAKVELNTFAFDTDNSLSVSVKGRSADLDIDLKLTSDLMVDKEISQIRLKNMDLNSTFVGDSLPQSPMKITAKSDFGFDIKQSLISLDLEKLNLNALQFDGNSTVKLSDIPQIRFDLHSPNIDLDEFLGLNKSQPAEDKSTKESEASTASTSNGAKPQKEVEPDLSALNNLDVKGKITIDNFKASNAKMQAVVTSFTVNRGVADLNSFSSKLYQGSINASAQLDARKSPASYWAKKQIKGVKVQPLLKDVAENDMLEGTGNIDVNVKGKSLTPTGIKQNLAGTIKINFADGAVNGINVAQLIRVNYAKIKGQKVDESEEEEKKTDFSAMKATLNLNKGVMTTNDLTISSPLLRIRGEGNANYINETMDLLLDTSIVGSLKGQGGKDINDLKDITIPVRVYNKWAEPKYKIEFDQLWKQLESQKKKELEEKAEKELNRVLGDKVKDGKTKELADKLLKGLFN</sequence>
<dbReference type="InterPro" id="IPR007844">
    <property type="entry name" value="AsmA"/>
</dbReference>
<keyword evidence="5" id="KW-1185">Reference proteome</keyword>
<evidence type="ECO:0000259" key="3">
    <source>
        <dbReference type="Pfam" id="PF05170"/>
    </source>
</evidence>